<comment type="caution">
    <text evidence="1">The sequence shown here is derived from an EMBL/GenBank/DDBJ whole genome shotgun (WGS) entry which is preliminary data.</text>
</comment>
<name>A0ABS5FQ74_9BRAD</name>
<dbReference type="Proteomes" id="UP001315278">
    <property type="component" value="Unassembled WGS sequence"/>
</dbReference>
<proteinExistence type="predicted"/>
<protein>
    <submittedName>
        <fullName evidence="1">Uncharacterized protein</fullName>
    </submittedName>
</protein>
<organism evidence="1 2">
    <name type="scientific">Bradyrhizobium jicamae</name>
    <dbReference type="NCBI Taxonomy" id="280332"/>
    <lineage>
        <taxon>Bacteria</taxon>
        <taxon>Pseudomonadati</taxon>
        <taxon>Pseudomonadota</taxon>
        <taxon>Alphaproteobacteria</taxon>
        <taxon>Hyphomicrobiales</taxon>
        <taxon>Nitrobacteraceae</taxon>
        <taxon>Bradyrhizobium</taxon>
    </lineage>
</organism>
<accession>A0ABS5FQ74</accession>
<dbReference type="RefSeq" id="WP_212493981.1">
    <property type="nucleotide sequence ID" value="NZ_JAFCJH010000032.1"/>
</dbReference>
<sequence length="283" mass="31471">MAKLGKITRGLRRALTKQKAVQHLIHEGPEKLATAFAAMNMANRADRYRRRQWASFKVPKMRAVADTRYSFTPQFLSGAAIFARRAHELEGPVIGEVAQSEYMACVVGSVTQAAAALEAEISEVTMHGPGHHLGSNDIDATARAFLVPLADTIDGEAPLHRYDLVLHLLGKPALDQGTQPYQNADMLVGLRNELIHYESKWGDQMNRKKLFKGLQQLRFEYPKFLPSGMTNFFPHRCLSSSLASWSVATATSFINAFYVRLGISSPLEAYPMITVLPPVSFLR</sequence>
<gene>
    <name evidence="1" type="ORF">JQ615_26540</name>
</gene>
<evidence type="ECO:0000313" key="1">
    <source>
        <dbReference type="EMBL" id="MBR0798952.1"/>
    </source>
</evidence>
<evidence type="ECO:0000313" key="2">
    <source>
        <dbReference type="Proteomes" id="UP001315278"/>
    </source>
</evidence>
<keyword evidence="2" id="KW-1185">Reference proteome</keyword>
<dbReference type="EMBL" id="JAFCJH010000032">
    <property type="protein sequence ID" value="MBR0798952.1"/>
    <property type="molecule type" value="Genomic_DNA"/>
</dbReference>
<reference evidence="2" key="1">
    <citation type="journal article" date="2021" name="ISME J.">
        <title>Evolutionary origin and ecological implication of a unique nif island in free-living Bradyrhizobium lineages.</title>
        <authorList>
            <person name="Tao J."/>
        </authorList>
    </citation>
    <scope>NUCLEOTIDE SEQUENCE [LARGE SCALE GENOMIC DNA]</scope>
    <source>
        <strain evidence="2">SZCCT0434</strain>
    </source>
</reference>